<gene>
    <name evidence="18" type="ORF">PECUL_23A016236</name>
</gene>
<evidence type="ECO:0000256" key="5">
    <source>
        <dbReference type="ARBA" id="ARBA00022645"/>
    </source>
</evidence>
<evidence type="ECO:0000256" key="3">
    <source>
        <dbReference type="ARBA" id="ARBA00005988"/>
    </source>
</evidence>
<comment type="similarity">
    <text evidence="3 14">Belongs to the peptidase M14 family.</text>
</comment>
<keyword evidence="12" id="KW-1015">Disulfide bond</keyword>
<dbReference type="Gene3D" id="3.30.70.340">
    <property type="entry name" value="Metallocarboxypeptidase-like"/>
    <property type="match status" value="1"/>
</dbReference>
<protein>
    <submittedName>
        <fullName evidence="18">Carboxypeptidase O-like</fullName>
    </submittedName>
</protein>
<proteinExistence type="inferred from homology"/>
<feature type="signal peptide" evidence="16">
    <location>
        <begin position="1"/>
        <end position="20"/>
    </location>
</feature>
<dbReference type="Pfam" id="PF00246">
    <property type="entry name" value="Peptidase_M14"/>
    <property type="match status" value="2"/>
</dbReference>
<feature type="active site" description="Proton donor/acceptor" evidence="14">
    <location>
        <position position="325"/>
    </location>
</feature>
<feature type="region of interest" description="Disordered" evidence="15">
    <location>
        <begin position="771"/>
        <end position="790"/>
    </location>
</feature>
<dbReference type="SUPFAM" id="SSF53187">
    <property type="entry name" value="Zn-dependent exopeptidases"/>
    <property type="match status" value="2"/>
</dbReference>
<evidence type="ECO:0000256" key="13">
    <source>
        <dbReference type="ARBA" id="ARBA00057299"/>
    </source>
</evidence>
<keyword evidence="11" id="KW-0482">Metalloprotease</keyword>
<dbReference type="GO" id="GO:0004181">
    <property type="term" value="F:metallocarboxypeptidase activity"/>
    <property type="evidence" value="ECO:0007669"/>
    <property type="project" value="InterPro"/>
</dbReference>
<evidence type="ECO:0000256" key="4">
    <source>
        <dbReference type="ARBA" id="ARBA00022525"/>
    </source>
</evidence>
<dbReference type="Proteomes" id="UP001295444">
    <property type="component" value="Chromosome 07"/>
</dbReference>
<dbReference type="PRINTS" id="PR00765">
    <property type="entry name" value="CRBOXYPTASEA"/>
</dbReference>
<dbReference type="PANTHER" id="PTHR11705">
    <property type="entry name" value="PROTEASE FAMILY M14 CARBOXYPEPTIDASE A,B"/>
    <property type="match status" value="1"/>
</dbReference>
<keyword evidence="19" id="KW-1185">Reference proteome</keyword>
<keyword evidence="6" id="KW-0645">Protease</keyword>
<dbReference type="GO" id="GO:0006508">
    <property type="term" value="P:proteolysis"/>
    <property type="evidence" value="ECO:0007669"/>
    <property type="project" value="UniProtKB-KW"/>
</dbReference>
<dbReference type="FunFam" id="3.40.630.10:FF:000040">
    <property type="entry name" value="zinc carboxypeptidase"/>
    <property type="match status" value="1"/>
</dbReference>
<evidence type="ECO:0000256" key="12">
    <source>
        <dbReference type="ARBA" id="ARBA00023157"/>
    </source>
</evidence>
<dbReference type="InterPro" id="IPR036990">
    <property type="entry name" value="M14A-like_propep"/>
</dbReference>
<evidence type="ECO:0000256" key="15">
    <source>
        <dbReference type="SAM" id="MobiDB-lite"/>
    </source>
</evidence>
<evidence type="ECO:0000256" key="16">
    <source>
        <dbReference type="SAM" id="SignalP"/>
    </source>
</evidence>
<evidence type="ECO:0000256" key="6">
    <source>
        <dbReference type="ARBA" id="ARBA00022670"/>
    </source>
</evidence>
<evidence type="ECO:0000256" key="1">
    <source>
        <dbReference type="ARBA" id="ARBA00001947"/>
    </source>
</evidence>
<evidence type="ECO:0000256" key="14">
    <source>
        <dbReference type="PROSITE-ProRule" id="PRU01379"/>
    </source>
</evidence>
<feature type="domain" description="Peptidase M14" evidence="17">
    <location>
        <begin position="59"/>
        <end position="359"/>
    </location>
</feature>
<comment type="cofactor">
    <cofactor evidence="1">
        <name>Zn(2+)</name>
        <dbReference type="ChEBI" id="CHEBI:29105"/>
    </cofactor>
</comment>
<keyword evidence="5 18" id="KW-0121">Carboxypeptidase</keyword>
<dbReference type="InterPro" id="IPR000834">
    <property type="entry name" value="Peptidase_M14"/>
</dbReference>
<organism evidence="18 19">
    <name type="scientific">Pelobates cultripes</name>
    <name type="common">Western spadefoot toad</name>
    <dbReference type="NCBI Taxonomy" id="61616"/>
    <lineage>
        <taxon>Eukaryota</taxon>
        <taxon>Metazoa</taxon>
        <taxon>Chordata</taxon>
        <taxon>Craniata</taxon>
        <taxon>Vertebrata</taxon>
        <taxon>Euteleostomi</taxon>
        <taxon>Amphibia</taxon>
        <taxon>Batrachia</taxon>
        <taxon>Anura</taxon>
        <taxon>Pelobatoidea</taxon>
        <taxon>Pelobatidae</taxon>
        <taxon>Pelobates</taxon>
    </lineage>
</organism>
<dbReference type="Pfam" id="PF02244">
    <property type="entry name" value="Propep_M14"/>
    <property type="match status" value="1"/>
</dbReference>
<evidence type="ECO:0000259" key="17">
    <source>
        <dbReference type="PROSITE" id="PS52035"/>
    </source>
</evidence>
<name>A0AAD1SNB0_PELCU</name>
<keyword evidence="7" id="KW-0479">Metal-binding</keyword>
<keyword evidence="9" id="KW-0378">Hydrolase</keyword>
<keyword evidence="4" id="KW-0964">Secreted</keyword>
<evidence type="ECO:0000313" key="19">
    <source>
        <dbReference type="Proteomes" id="UP001295444"/>
    </source>
</evidence>
<comment type="subcellular location">
    <subcellularLocation>
        <location evidence="2">Secreted</location>
    </subcellularLocation>
</comment>
<evidence type="ECO:0000256" key="9">
    <source>
        <dbReference type="ARBA" id="ARBA00022801"/>
    </source>
</evidence>
<comment type="caution">
    <text evidence="14">Lacks conserved residue(s) required for the propagation of feature annotation.</text>
</comment>
<dbReference type="SUPFAM" id="SSF54897">
    <property type="entry name" value="Protease propeptides/inhibitors"/>
    <property type="match status" value="1"/>
</dbReference>
<keyword evidence="10" id="KW-0862">Zinc</keyword>
<feature type="domain" description="Peptidase M14" evidence="17">
    <location>
        <begin position="499"/>
        <end position="804"/>
    </location>
</feature>
<dbReference type="Gene3D" id="3.40.630.10">
    <property type="entry name" value="Zn peptidases"/>
    <property type="match status" value="2"/>
</dbReference>
<evidence type="ECO:0000313" key="18">
    <source>
        <dbReference type="EMBL" id="CAH2306483.1"/>
    </source>
</evidence>
<evidence type="ECO:0000256" key="8">
    <source>
        <dbReference type="ARBA" id="ARBA00022729"/>
    </source>
</evidence>
<dbReference type="PANTHER" id="PTHR11705:SF155">
    <property type="entry name" value="CARBOXYPEPTIDASE O"/>
    <property type="match status" value="1"/>
</dbReference>
<feature type="chain" id="PRO_5041946828" evidence="16">
    <location>
        <begin position="21"/>
        <end position="818"/>
    </location>
</feature>
<keyword evidence="8 16" id="KW-0732">Signal</keyword>
<dbReference type="PROSITE" id="PS00132">
    <property type="entry name" value="CARBOXYPEPT_ZN_1"/>
    <property type="match status" value="2"/>
</dbReference>
<evidence type="ECO:0000256" key="10">
    <source>
        <dbReference type="ARBA" id="ARBA00022833"/>
    </source>
</evidence>
<evidence type="ECO:0000256" key="11">
    <source>
        <dbReference type="ARBA" id="ARBA00023049"/>
    </source>
</evidence>
<comment type="function">
    <text evidence="13">Involved in the digestion of the blood meal.</text>
</comment>
<dbReference type="InterPro" id="IPR003146">
    <property type="entry name" value="M14A_act_pep"/>
</dbReference>
<dbReference type="PROSITE" id="PS52035">
    <property type="entry name" value="PEPTIDASE_M14"/>
    <property type="match status" value="2"/>
</dbReference>
<evidence type="ECO:0000256" key="7">
    <source>
        <dbReference type="ARBA" id="ARBA00022723"/>
    </source>
</evidence>
<dbReference type="FunFam" id="3.40.630.10:FF:000001">
    <property type="entry name" value="Carboxypeptidase B"/>
    <property type="match status" value="1"/>
</dbReference>
<dbReference type="AlphaFoldDB" id="A0AAD1SNB0"/>
<dbReference type="GO" id="GO:0005615">
    <property type="term" value="C:extracellular space"/>
    <property type="evidence" value="ECO:0007669"/>
    <property type="project" value="TreeGrafter"/>
</dbReference>
<accession>A0AAD1SNB0</accession>
<sequence>MKLLYYSICLVGVFVYEASCVKVQYDGIIIEDLQKLIDKSTVTDRKMQKISLESYDYKKYHPMTEIYEWMDEVTERHGDLITHHYLGSSYEHRPIYYFKIGWPSDKQKKVVVMDCGIHAREWIAIAFCQWFVKEILANHKSDRILPNVLSQVDFYIIPVLNVDGYIYSWTHERLWRKNRSPQGNGTCYGVDLNRNFNSQWCLMGSKAVGASRNCSSLTYCGPAAGSELETKALVSLVERHRPNILSYLTIHSYGQYILLPFGYNKNESENHNELTEVAEKAAAKLKEKHGKVYTVGSASVVLYENAGSSADWAADLKIKLSYTFELRDNGTYGFQLPEEQIESTCEENTIAVMSMLEYINEKYLETAIDAEGRKWVPLLLVHNILTDRKFETAQETRYDGDKVLKITPQTHAHAQYLRELVNNLQLDLWKPDMVEDISPLRELHVRIPFSNLEETEGKLLHQTIPFMVMINDIQKLIDSSTVRDNKQQKISLESYNYKEYHPMNEIYQWMDEIKEKHSDLVTHHYLGSTYEQRPIYYFKIGWPSEKQKKVVVIDCGIHAREWIAVAFCQWFVKEILANYKNNPVLQNVLQQTDFYVIPVLNVDGYVYSWTHERLWRKNRTPQNNGTCYGVDLNRNFDTAWCTMMTMKTIMMTKTIMMYVSVPVGASRNCSSNIFCGPSPASELETKALVALVEELLPSILSYLTIHSYGQYILLPFGYTANQSENHQELMDVAVEAASKIKGLYGKEYTPPYTDTSVKTDPDAMAHNHAWQVSPQTGRPSTHPPKPKPYTHRLTYSHKGLGVALNRGCAPAGDNSRLQ</sequence>
<reference evidence="18" key="1">
    <citation type="submission" date="2022-03" db="EMBL/GenBank/DDBJ databases">
        <authorList>
            <person name="Alioto T."/>
            <person name="Alioto T."/>
            <person name="Gomez Garrido J."/>
        </authorList>
    </citation>
    <scope>NUCLEOTIDE SEQUENCE</scope>
</reference>
<dbReference type="SMART" id="SM00631">
    <property type="entry name" value="Zn_pept"/>
    <property type="match status" value="2"/>
</dbReference>
<evidence type="ECO:0000256" key="2">
    <source>
        <dbReference type="ARBA" id="ARBA00004613"/>
    </source>
</evidence>
<dbReference type="InterPro" id="IPR057246">
    <property type="entry name" value="CARBOXYPEPT_ZN_1"/>
</dbReference>
<dbReference type="EMBL" id="OW240918">
    <property type="protein sequence ID" value="CAH2306483.1"/>
    <property type="molecule type" value="Genomic_DNA"/>
</dbReference>
<dbReference type="GO" id="GO:0008270">
    <property type="term" value="F:zinc ion binding"/>
    <property type="evidence" value="ECO:0007669"/>
    <property type="project" value="InterPro"/>
</dbReference>